<dbReference type="AlphaFoldDB" id="A0AAD6Y4C2"/>
<evidence type="ECO:0000313" key="2">
    <source>
        <dbReference type="EMBL" id="KAJ7190994.1"/>
    </source>
</evidence>
<accession>A0AAD6Y4C2</accession>
<organism evidence="2 3">
    <name type="scientific">Mycena pura</name>
    <dbReference type="NCBI Taxonomy" id="153505"/>
    <lineage>
        <taxon>Eukaryota</taxon>
        <taxon>Fungi</taxon>
        <taxon>Dikarya</taxon>
        <taxon>Basidiomycota</taxon>
        <taxon>Agaricomycotina</taxon>
        <taxon>Agaricomycetes</taxon>
        <taxon>Agaricomycetidae</taxon>
        <taxon>Agaricales</taxon>
        <taxon>Marasmiineae</taxon>
        <taxon>Mycenaceae</taxon>
        <taxon>Mycena</taxon>
    </lineage>
</organism>
<gene>
    <name evidence="2" type="ORF">GGX14DRAFT_601520</name>
</gene>
<sequence>MLPAISPPAQQIYPTAGPVMSGYPTLQPPFPGALPQNFAAQPFPAQGTGHESLHPGGADPNSPELFRRNMQLVQEHVLRLREIAKRALDGIQNAYRVGRTPTQTDADLAALTQTLHLVSELMRHTGVGGLPLLPPAGAPPTEDALLAQTGHAVHATYDRLVRAQESAAVVANILGHHAQSQPHPPGHR</sequence>
<evidence type="ECO:0000256" key="1">
    <source>
        <dbReference type="SAM" id="MobiDB-lite"/>
    </source>
</evidence>
<dbReference type="EMBL" id="JARJCW010000139">
    <property type="protein sequence ID" value="KAJ7190994.1"/>
    <property type="molecule type" value="Genomic_DNA"/>
</dbReference>
<dbReference type="Proteomes" id="UP001219525">
    <property type="component" value="Unassembled WGS sequence"/>
</dbReference>
<feature type="region of interest" description="Disordered" evidence="1">
    <location>
        <begin position="27"/>
        <end position="64"/>
    </location>
</feature>
<protein>
    <submittedName>
        <fullName evidence="2">Uncharacterized protein</fullName>
    </submittedName>
</protein>
<comment type="caution">
    <text evidence="2">The sequence shown here is derived from an EMBL/GenBank/DDBJ whole genome shotgun (WGS) entry which is preliminary data.</text>
</comment>
<name>A0AAD6Y4C2_9AGAR</name>
<proteinExistence type="predicted"/>
<reference evidence="2" key="1">
    <citation type="submission" date="2023-03" db="EMBL/GenBank/DDBJ databases">
        <title>Massive genome expansion in bonnet fungi (Mycena s.s.) driven by repeated elements and novel gene families across ecological guilds.</title>
        <authorList>
            <consortium name="Lawrence Berkeley National Laboratory"/>
            <person name="Harder C.B."/>
            <person name="Miyauchi S."/>
            <person name="Viragh M."/>
            <person name="Kuo A."/>
            <person name="Thoen E."/>
            <person name="Andreopoulos B."/>
            <person name="Lu D."/>
            <person name="Skrede I."/>
            <person name="Drula E."/>
            <person name="Henrissat B."/>
            <person name="Morin E."/>
            <person name="Kohler A."/>
            <person name="Barry K."/>
            <person name="LaButti K."/>
            <person name="Morin E."/>
            <person name="Salamov A."/>
            <person name="Lipzen A."/>
            <person name="Mereny Z."/>
            <person name="Hegedus B."/>
            <person name="Baldrian P."/>
            <person name="Stursova M."/>
            <person name="Weitz H."/>
            <person name="Taylor A."/>
            <person name="Grigoriev I.V."/>
            <person name="Nagy L.G."/>
            <person name="Martin F."/>
            <person name="Kauserud H."/>
        </authorList>
    </citation>
    <scope>NUCLEOTIDE SEQUENCE</scope>
    <source>
        <strain evidence="2">9144</strain>
    </source>
</reference>
<keyword evidence="3" id="KW-1185">Reference proteome</keyword>
<evidence type="ECO:0000313" key="3">
    <source>
        <dbReference type="Proteomes" id="UP001219525"/>
    </source>
</evidence>